<dbReference type="Proteomes" id="UP000053144">
    <property type="component" value="Chromosome 9"/>
</dbReference>
<gene>
    <name evidence="1" type="ORF">LR48_Vigan09g178000</name>
</gene>
<organism evidence="1 2">
    <name type="scientific">Phaseolus angularis</name>
    <name type="common">Azuki bean</name>
    <name type="synonym">Vigna angularis</name>
    <dbReference type="NCBI Taxonomy" id="3914"/>
    <lineage>
        <taxon>Eukaryota</taxon>
        <taxon>Viridiplantae</taxon>
        <taxon>Streptophyta</taxon>
        <taxon>Embryophyta</taxon>
        <taxon>Tracheophyta</taxon>
        <taxon>Spermatophyta</taxon>
        <taxon>Magnoliopsida</taxon>
        <taxon>eudicotyledons</taxon>
        <taxon>Gunneridae</taxon>
        <taxon>Pentapetalae</taxon>
        <taxon>rosids</taxon>
        <taxon>fabids</taxon>
        <taxon>Fabales</taxon>
        <taxon>Fabaceae</taxon>
        <taxon>Papilionoideae</taxon>
        <taxon>50 kb inversion clade</taxon>
        <taxon>NPAAA clade</taxon>
        <taxon>indigoferoid/millettioid clade</taxon>
        <taxon>Phaseoleae</taxon>
        <taxon>Vigna</taxon>
    </lineage>
</organism>
<reference evidence="2" key="1">
    <citation type="journal article" date="2015" name="Proc. Natl. Acad. Sci. U.S.A.">
        <title>Genome sequencing of adzuki bean (Vigna angularis) provides insight into high starch and low fat accumulation and domestication.</title>
        <authorList>
            <person name="Yang K."/>
            <person name="Tian Z."/>
            <person name="Chen C."/>
            <person name="Luo L."/>
            <person name="Zhao B."/>
            <person name="Wang Z."/>
            <person name="Yu L."/>
            <person name="Li Y."/>
            <person name="Sun Y."/>
            <person name="Li W."/>
            <person name="Chen Y."/>
            <person name="Li Y."/>
            <person name="Zhang Y."/>
            <person name="Ai D."/>
            <person name="Zhao J."/>
            <person name="Shang C."/>
            <person name="Ma Y."/>
            <person name="Wu B."/>
            <person name="Wang M."/>
            <person name="Gao L."/>
            <person name="Sun D."/>
            <person name="Zhang P."/>
            <person name="Guo F."/>
            <person name="Wang W."/>
            <person name="Li Y."/>
            <person name="Wang J."/>
            <person name="Varshney R.K."/>
            <person name="Wang J."/>
            <person name="Ling H.Q."/>
            <person name="Wan P."/>
        </authorList>
    </citation>
    <scope>NUCLEOTIDE SEQUENCE</scope>
    <source>
        <strain evidence="2">cv. Jingnong 6</strain>
    </source>
</reference>
<sequence>MHEERTSERKERTYRFSFNEPNVLLESYVERPSAAPEILIGGAHVRTPPAHSIPPAHVCTLPAHSTTPLTAHARRSTTALLPRVFHHRGRTFSLADTLFSTTSDARSHCVLTQLGVRQLAFVSGCRTLLSAMCTAEVACSPAATWTPRGCTFFEA</sequence>
<proteinExistence type="predicted"/>
<protein>
    <submittedName>
        <fullName evidence="1">Uncharacterized protein</fullName>
    </submittedName>
</protein>
<evidence type="ECO:0000313" key="1">
    <source>
        <dbReference type="EMBL" id="KOM53121.1"/>
    </source>
</evidence>
<dbReference type="EMBL" id="CM003379">
    <property type="protein sequence ID" value="KOM53121.1"/>
    <property type="molecule type" value="Genomic_DNA"/>
</dbReference>
<dbReference type="Gramene" id="KOM53121">
    <property type="protein sequence ID" value="KOM53121"/>
    <property type="gene ID" value="LR48_Vigan09g178000"/>
</dbReference>
<name>A0A0L9VDI2_PHAAN</name>
<accession>A0A0L9VDI2</accession>
<dbReference type="AlphaFoldDB" id="A0A0L9VDI2"/>
<evidence type="ECO:0000313" key="2">
    <source>
        <dbReference type="Proteomes" id="UP000053144"/>
    </source>
</evidence>